<comment type="caution">
    <text evidence="1">The sequence shown here is derived from an EMBL/GenBank/DDBJ whole genome shotgun (WGS) entry which is preliminary data.</text>
</comment>
<gene>
    <name evidence="1" type="ORF">MENT_LOCUS8567</name>
</gene>
<dbReference type="OrthoDB" id="5888818at2759"/>
<name>A0A6V7U5S9_MELEN</name>
<proteinExistence type="predicted"/>
<reference evidence="1 2" key="1">
    <citation type="submission" date="2020-08" db="EMBL/GenBank/DDBJ databases">
        <authorList>
            <person name="Koutsovoulos G."/>
            <person name="Danchin GJ E."/>
        </authorList>
    </citation>
    <scope>NUCLEOTIDE SEQUENCE [LARGE SCALE GENOMIC DNA]</scope>
</reference>
<dbReference type="Proteomes" id="UP000580250">
    <property type="component" value="Unassembled WGS sequence"/>
</dbReference>
<organism evidence="1 2">
    <name type="scientific">Meloidogyne enterolobii</name>
    <name type="common">Root-knot nematode worm</name>
    <name type="synonym">Meloidogyne mayaguensis</name>
    <dbReference type="NCBI Taxonomy" id="390850"/>
    <lineage>
        <taxon>Eukaryota</taxon>
        <taxon>Metazoa</taxon>
        <taxon>Ecdysozoa</taxon>
        <taxon>Nematoda</taxon>
        <taxon>Chromadorea</taxon>
        <taxon>Rhabditida</taxon>
        <taxon>Tylenchina</taxon>
        <taxon>Tylenchomorpha</taxon>
        <taxon>Tylenchoidea</taxon>
        <taxon>Meloidogynidae</taxon>
        <taxon>Meloidogyninae</taxon>
        <taxon>Meloidogyne</taxon>
    </lineage>
</organism>
<dbReference type="AlphaFoldDB" id="A0A6V7U5S9"/>
<dbReference type="EMBL" id="CAJEWN010000037">
    <property type="protein sequence ID" value="CAD2146313.1"/>
    <property type="molecule type" value="Genomic_DNA"/>
</dbReference>
<sequence length="55" mass="6683">MLLLLLYVIIVFCAFTLGYVLNTHLREEHKLEFFFDAVVVDDVLYELWSRERYII</sequence>
<accession>A0A6V7U5S9</accession>
<evidence type="ECO:0000313" key="2">
    <source>
        <dbReference type="Proteomes" id="UP000580250"/>
    </source>
</evidence>
<protein>
    <submittedName>
        <fullName evidence="1">Uncharacterized protein</fullName>
    </submittedName>
</protein>
<evidence type="ECO:0000313" key="1">
    <source>
        <dbReference type="EMBL" id="CAD2146313.1"/>
    </source>
</evidence>